<organism evidence="2 3">
    <name type="scientific">Croceicoccus mobilis</name>
    <dbReference type="NCBI Taxonomy" id="1703339"/>
    <lineage>
        <taxon>Bacteria</taxon>
        <taxon>Pseudomonadati</taxon>
        <taxon>Pseudomonadota</taxon>
        <taxon>Alphaproteobacteria</taxon>
        <taxon>Sphingomonadales</taxon>
        <taxon>Erythrobacteraceae</taxon>
        <taxon>Croceicoccus</taxon>
    </lineage>
</organism>
<dbReference type="RefSeq" id="WP_342341738.1">
    <property type="nucleotide sequence ID" value="NZ_BMIP01000006.1"/>
</dbReference>
<dbReference type="SUPFAM" id="SSF46785">
    <property type="entry name" value="Winged helix' DNA-binding domain"/>
    <property type="match status" value="1"/>
</dbReference>
<evidence type="ECO:0000313" key="3">
    <source>
        <dbReference type="Proteomes" id="UP000612349"/>
    </source>
</evidence>
<name>A0A917DVR9_9SPHN</name>
<reference evidence="2" key="2">
    <citation type="submission" date="2020-09" db="EMBL/GenBank/DDBJ databases">
        <authorList>
            <person name="Sun Q."/>
            <person name="Zhou Y."/>
        </authorList>
    </citation>
    <scope>NUCLEOTIDE SEQUENCE</scope>
    <source>
        <strain evidence="2">CGMCC 1.15360</strain>
    </source>
</reference>
<dbReference type="GO" id="GO:0003700">
    <property type="term" value="F:DNA-binding transcription factor activity"/>
    <property type="evidence" value="ECO:0007669"/>
    <property type="project" value="InterPro"/>
</dbReference>
<evidence type="ECO:0000259" key="1">
    <source>
        <dbReference type="PROSITE" id="PS50931"/>
    </source>
</evidence>
<feature type="domain" description="HTH lysR-type" evidence="1">
    <location>
        <begin position="5"/>
        <end position="50"/>
    </location>
</feature>
<gene>
    <name evidence="2" type="ORF">GCM10010990_26060</name>
</gene>
<protein>
    <recommendedName>
        <fullName evidence="1">HTH lysR-type domain-containing protein</fullName>
    </recommendedName>
</protein>
<dbReference type="PROSITE" id="PS50931">
    <property type="entry name" value="HTH_LYSR"/>
    <property type="match status" value="1"/>
</dbReference>
<dbReference type="EMBL" id="BMIP01000006">
    <property type="protein sequence ID" value="GGD75239.1"/>
    <property type="molecule type" value="Genomic_DNA"/>
</dbReference>
<dbReference type="Gene3D" id="1.10.10.10">
    <property type="entry name" value="Winged helix-like DNA-binding domain superfamily/Winged helix DNA-binding domain"/>
    <property type="match status" value="1"/>
</dbReference>
<dbReference type="AlphaFoldDB" id="A0A917DVR9"/>
<reference evidence="2" key="1">
    <citation type="journal article" date="2014" name="Int. J. Syst. Evol. Microbiol.">
        <title>Complete genome sequence of Corynebacterium casei LMG S-19264T (=DSM 44701T), isolated from a smear-ripened cheese.</title>
        <authorList>
            <consortium name="US DOE Joint Genome Institute (JGI-PGF)"/>
            <person name="Walter F."/>
            <person name="Albersmeier A."/>
            <person name="Kalinowski J."/>
            <person name="Ruckert C."/>
        </authorList>
    </citation>
    <scope>NUCLEOTIDE SEQUENCE</scope>
    <source>
        <strain evidence="2">CGMCC 1.15360</strain>
    </source>
</reference>
<dbReference type="InterPro" id="IPR036390">
    <property type="entry name" value="WH_DNA-bd_sf"/>
</dbReference>
<dbReference type="InterPro" id="IPR000847">
    <property type="entry name" value="LysR_HTH_N"/>
</dbReference>
<dbReference type="InterPro" id="IPR036388">
    <property type="entry name" value="WH-like_DNA-bd_sf"/>
</dbReference>
<evidence type="ECO:0000313" key="2">
    <source>
        <dbReference type="EMBL" id="GGD75239.1"/>
    </source>
</evidence>
<dbReference type="Proteomes" id="UP000612349">
    <property type="component" value="Unassembled WGS sequence"/>
</dbReference>
<keyword evidence="3" id="KW-1185">Reference proteome</keyword>
<proteinExistence type="predicted"/>
<comment type="caution">
    <text evidence="2">The sequence shown here is derived from an EMBL/GenBank/DDBJ whole genome shotgun (WGS) entry which is preliminary data.</text>
</comment>
<sequence length="60" mass="6677">MQVITDWYDLQVFLALSRTNRLASAGAALCVDGTTVRRRLSRLEARLGRPCSNRAIPGRC</sequence>
<accession>A0A917DVR9</accession>
<dbReference type="Pfam" id="PF00126">
    <property type="entry name" value="HTH_1"/>
    <property type="match status" value="1"/>
</dbReference>